<evidence type="ECO:0000313" key="1">
    <source>
        <dbReference type="EMBL" id="KAA5825879.1"/>
    </source>
</evidence>
<dbReference type="PROSITE" id="PS51257">
    <property type="entry name" value="PROKAR_LIPOPROTEIN"/>
    <property type="match status" value="1"/>
</dbReference>
<dbReference type="InterPro" id="IPR024520">
    <property type="entry name" value="DUF3558"/>
</dbReference>
<gene>
    <name evidence="1" type="ORF">F1721_32515</name>
</gene>
<proteinExistence type="predicted"/>
<dbReference type="Proteomes" id="UP000323946">
    <property type="component" value="Unassembled WGS sequence"/>
</dbReference>
<dbReference type="OrthoDB" id="3695377at2"/>
<dbReference type="Pfam" id="PF12079">
    <property type="entry name" value="DUF3558"/>
    <property type="match status" value="1"/>
</dbReference>
<protein>
    <submittedName>
        <fullName evidence="1">DUF3558 domain-containing protein</fullName>
    </submittedName>
</protein>
<dbReference type="EMBL" id="VWPH01000020">
    <property type="protein sequence ID" value="KAA5825879.1"/>
    <property type="molecule type" value="Genomic_DNA"/>
</dbReference>
<accession>A0A5M7B936</accession>
<dbReference type="AlphaFoldDB" id="A0A5M7B936"/>
<organism evidence="1 2">
    <name type="scientific">Saccharopolyspora hirsuta</name>
    <dbReference type="NCBI Taxonomy" id="1837"/>
    <lineage>
        <taxon>Bacteria</taxon>
        <taxon>Bacillati</taxon>
        <taxon>Actinomycetota</taxon>
        <taxon>Actinomycetes</taxon>
        <taxon>Pseudonocardiales</taxon>
        <taxon>Pseudonocardiaceae</taxon>
        <taxon>Saccharopolyspora</taxon>
    </lineage>
</organism>
<name>A0A5M7B936_SACHI</name>
<reference evidence="1 2" key="1">
    <citation type="submission" date="2019-09" db="EMBL/GenBank/DDBJ databases">
        <title>Draft genome sequence of the thermophilic Saccharopolyspora hirsuta VKM Ac-666T.</title>
        <authorList>
            <person name="Lobastova T.G."/>
            <person name="Fokina V."/>
            <person name="Bragin E.Y."/>
            <person name="Shtratnikova V.Y."/>
            <person name="Starodumova I.P."/>
            <person name="Tarlachkov S.V."/>
            <person name="Donova M.V."/>
        </authorList>
    </citation>
    <scope>NUCLEOTIDE SEQUENCE [LARGE SCALE GENOMIC DNA]</scope>
    <source>
        <strain evidence="1 2">VKM Ac-666</strain>
    </source>
</reference>
<keyword evidence="2" id="KW-1185">Reference proteome</keyword>
<sequence length="205" mass="21627">MTSGSTKRTRRGDRVHTPRSALVAASGLLFLLAGCVSATPGQPVPSSVGQTTSVQDDPFRIDKPKRLNAISDPCQLLAPEQLSELGASSPAPGRTPWGQQSCRWNNDQLSLNIAPDTVQRQGLKYTAKIFGDERGNPTAEIEGYPAVHAGVNDLACTTAVGVSETEMFNVQFTAGSEGRHNPAFSDPCAVADRIASMVLANLPPG</sequence>
<evidence type="ECO:0000313" key="2">
    <source>
        <dbReference type="Proteomes" id="UP000323946"/>
    </source>
</evidence>
<comment type="caution">
    <text evidence="1">The sequence shown here is derived from an EMBL/GenBank/DDBJ whole genome shotgun (WGS) entry which is preliminary data.</text>
</comment>